<evidence type="ECO:0000256" key="3">
    <source>
        <dbReference type="ARBA" id="ARBA00012098"/>
    </source>
</evidence>
<comment type="similarity">
    <text evidence="5">Belongs to the dTDP-4-dehydrorhamnose 3,5-epimerase family.</text>
</comment>
<proteinExistence type="inferred from homology"/>
<reference evidence="6 7" key="1">
    <citation type="submission" date="2024-03" db="EMBL/GenBank/DDBJ databases">
        <authorList>
            <person name="Jo J.-H."/>
        </authorList>
    </citation>
    <scope>NUCLEOTIDE SEQUENCE [LARGE SCALE GENOMIC DNA]</scope>
    <source>
        <strain evidence="6 7">AS3R-12</strain>
    </source>
</reference>
<dbReference type="PANTHER" id="PTHR21047">
    <property type="entry name" value="DTDP-6-DEOXY-D-GLUCOSE-3,5 EPIMERASE"/>
    <property type="match status" value="1"/>
</dbReference>
<comment type="subunit">
    <text evidence="5">Homodimer.</text>
</comment>
<keyword evidence="7" id="KW-1185">Reference proteome</keyword>
<sequence>MPIPQRIVPVRHGDARGWFTESYSRRRLAELGIADDFVQDNHSFSAARGTLRGLHFQTPPHGQAKLVRCLAGAIWDVAVDLRAGSPTYGKWVGCALTAAGGEQLYVPVGFAHGFFTLTDNVEVAYKTSDYYAPDCDSGVAWDDPDIALAWPLEGLEPMLSDKDRKLPRLADFVSLFAYDGVPMAELD</sequence>
<dbReference type="InterPro" id="IPR011051">
    <property type="entry name" value="RmlC_Cupin_sf"/>
</dbReference>
<evidence type="ECO:0000256" key="4">
    <source>
        <dbReference type="ARBA" id="ARBA00019595"/>
    </source>
</evidence>
<dbReference type="EMBL" id="JBBHJY010000004">
    <property type="protein sequence ID" value="MEJ6010317.1"/>
    <property type="molecule type" value="Genomic_DNA"/>
</dbReference>
<dbReference type="NCBIfam" id="TIGR01221">
    <property type="entry name" value="rmlC"/>
    <property type="match status" value="1"/>
</dbReference>
<dbReference type="InterPro" id="IPR000888">
    <property type="entry name" value="RmlC-like"/>
</dbReference>
<keyword evidence="5 6" id="KW-0413">Isomerase</keyword>
<evidence type="ECO:0000256" key="5">
    <source>
        <dbReference type="RuleBase" id="RU364069"/>
    </source>
</evidence>
<comment type="caution">
    <text evidence="6">The sequence shown here is derived from an EMBL/GenBank/DDBJ whole genome shotgun (WGS) entry which is preliminary data.</text>
</comment>
<dbReference type="EC" id="5.1.3.13" evidence="3 5"/>
<dbReference type="SUPFAM" id="SSF51182">
    <property type="entry name" value="RmlC-like cupins"/>
    <property type="match status" value="1"/>
</dbReference>
<dbReference type="Proteomes" id="UP001379235">
    <property type="component" value="Unassembled WGS sequence"/>
</dbReference>
<evidence type="ECO:0000256" key="2">
    <source>
        <dbReference type="ARBA" id="ARBA00001997"/>
    </source>
</evidence>
<dbReference type="GO" id="GO:0008830">
    <property type="term" value="F:dTDP-4-dehydrorhamnose 3,5-epimerase activity"/>
    <property type="evidence" value="ECO:0007669"/>
    <property type="project" value="UniProtKB-EC"/>
</dbReference>
<comment type="pathway">
    <text evidence="5">Carbohydrate biosynthesis; dTDP-L-rhamnose biosynthesis.</text>
</comment>
<accession>A0ABU8S8N4</accession>
<name>A0ABU8S8N4_9SPHN</name>
<gene>
    <name evidence="6" type="primary">rfbC</name>
    <name evidence="6" type="ORF">WG900_10340</name>
</gene>
<dbReference type="Pfam" id="PF00908">
    <property type="entry name" value="dTDP_sugar_isom"/>
    <property type="match status" value="1"/>
</dbReference>
<dbReference type="RefSeq" id="WP_339966873.1">
    <property type="nucleotide sequence ID" value="NZ_JBBHJY010000004.1"/>
</dbReference>
<comment type="catalytic activity">
    <reaction evidence="1 5">
        <text>dTDP-4-dehydro-6-deoxy-alpha-D-glucose = dTDP-4-dehydro-beta-L-rhamnose</text>
        <dbReference type="Rhea" id="RHEA:16969"/>
        <dbReference type="ChEBI" id="CHEBI:57649"/>
        <dbReference type="ChEBI" id="CHEBI:62830"/>
        <dbReference type="EC" id="5.1.3.13"/>
    </reaction>
</comment>
<dbReference type="InterPro" id="IPR014710">
    <property type="entry name" value="RmlC-like_jellyroll"/>
</dbReference>
<dbReference type="CDD" id="cd00438">
    <property type="entry name" value="cupin_RmlC"/>
    <property type="match status" value="1"/>
</dbReference>
<protein>
    <recommendedName>
        <fullName evidence="4 5">dTDP-4-dehydrorhamnose 3,5-epimerase</fullName>
        <ecNumber evidence="3 5">5.1.3.13</ecNumber>
    </recommendedName>
    <alternativeName>
        <fullName evidence="5">Thymidine diphospho-4-keto-rhamnose 3,5-epimerase</fullName>
    </alternativeName>
</protein>
<dbReference type="PANTHER" id="PTHR21047:SF2">
    <property type="entry name" value="THYMIDINE DIPHOSPHO-4-KETO-RHAMNOSE 3,5-EPIMERASE"/>
    <property type="match status" value="1"/>
</dbReference>
<evidence type="ECO:0000313" key="7">
    <source>
        <dbReference type="Proteomes" id="UP001379235"/>
    </source>
</evidence>
<organism evidence="6 7">
    <name type="scientific">Novosphingobium aquae</name>
    <dbReference type="NCBI Taxonomy" id="3133435"/>
    <lineage>
        <taxon>Bacteria</taxon>
        <taxon>Pseudomonadati</taxon>
        <taxon>Pseudomonadota</taxon>
        <taxon>Alphaproteobacteria</taxon>
        <taxon>Sphingomonadales</taxon>
        <taxon>Sphingomonadaceae</taxon>
        <taxon>Novosphingobium</taxon>
    </lineage>
</organism>
<evidence type="ECO:0000256" key="1">
    <source>
        <dbReference type="ARBA" id="ARBA00001298"/>
    </source>
</evidence>
<evidence type="ECO:0000313" key="6">
    <source>
        <dbReference type="EMBL" id="MEJ6010317.1"/>
    </source>
</evidence>
<comment type="function">
    <text evidence="2 5">Catalyzes the epimerization of the C3' and C5'positions of dTDP-6-deoxy-D-xylo-4-hexulose, forming dTDP-6-deoxy-L-lyxo-4-hexulose.</text>
</comment>
<dbReference type="Gene3D" id="2.60.120.10">
    <property type="entry name" value="Jelly Rolls"/>
    <property type="match status" value="1"/>
</dbReference>